<gene>
    <name evidence="1" type="ORF">PY092_05115</name>
</gene>
<protein>
    <submittedName>
        <fullName evidence="1">Uracil-DNA glycosylase family protein</fullName>
    </submittedName>
</protein>
<sequence>MSKQPFKHTHPYAPFLLPEATKLIVGTLPPPRFTTGELKPQDVDFCYGSCNGQLWPILDRIFDLGLKYETTQEAVEQRKKFLVKHKIGVCDIVESAEREKIDASDLGMQNVVLRDLVGYLKKYPNIKTLLFTGGNSKNGPEYFFRRQLKEHGLKLRVVSNEVPRIHHLELPLDSNLSFRAQSRTIKTVSLTAPSGAANRAVGSLQAYKDLKSKKPDFNTLDFRVKQYREFF</sequence>
<dbReference type="EMBL" id="JARFVB010000002">
    <property type="protein sequence ID" value="MDF0715517.1"/>
    <property type="molecule type" value="Genomic_DNA"/>
</dbReference>
<reference evidence="1 2" key="1">
    <citation type="submission" date="2023-03" db="EMBL/GenBank/DDBJ databases">
        <title>Muricauda XX sp. nov. and Muricauda XXX sp. nov., two novel species isolated from Okinawa Trough.</title>
        <authorList>
            <person name="Cao W."/>
            <person name="Deng X."/>
        </authorList>
    </citation>
    <scope>NUCLEOTIDE SEQUENCE [LARGE SCALE GENOMIC DNA]</scope>
    <source>
        <strain evidence="1 2">334s03</strain>
    </source>
</reference>
<accession>A0ABT5XWE6</accession>
<dbReference type="InterPro" id="IPR036895">
    <property type="entry name" value="Uracil-DNA_glycosylase-like_sf"/>
</dbReference>
<comment type="caution">
    <text evidence="1">The sequence shown here is derived from an EMBL/GenBank/DDBJ whole genome shotgun (WGS) entry which is preliminary data.</text>
</comment>
<dbReference type="SUPFAM" id="SSF52141">
    <property type="entry name" value="Uracil-DNA glycosylase-like"/>
    <property type="match status" value="1"/>
</dbReference>
<evidence type="ECO:0000313" key="2">
    <source>
        <dbReference type="Proteomes" id="UP001221366"/>
    </source>
</evidence>
<organism evidence="1 2">
    <name type="scientific">Flagellimonas yonaguniensis</name>
    <dbReference type="NCBI Taxonomy" id="3031325"/>
    <lineage>
        <taxon>Bacteria</taxon>
        <taxon>Pseudomonadati</taxon>
        <taxon>Bacteroidota</taxon>
        <taxon>Flavobacteriia</taxon>
        <taxon>Flavobacteriales</taxon>
        <taxon>Flavobacteriaceae</taxon>
        <taxon>Flagellimonas</taxon>
    </lineage>
</organism>
<name>A0ABT5XWE6_9FLAO</name>
<dbReference type="Gene3D" id="3.40.470.10">
    <property type="entry name" value="Uracil-DNA glycosylase-like domain"/>
    <property type="match status" value="1"/>
</dbReference>
<dbReference type="RefSeq" id="WP_275614775.1">
    <property type="nucleotide sequence ID" value="NZ_JARFVB010000002.1"/>
</dbReference>
<keyword evidence="2" id="KW-1185">Reference proteome</keyword>
<evidence type="ECO:0000313" key="1">
    <source>
        <dbReference type="EMBL" id="MDF0715517.1"/>
    </source>
</evidence>
<dbReference type="Proteomes" id="UP001221366">
    <property type="component" value="Unassembled WGS sequence"/>
</dbReference>
<proteinExistence type="predicted"/>